<evidence type="ECO:0000256" key="1">
    <source>
        <dbReference type="ARBA" id="ARBA00004651"/>
    </source>
</evidence>
<evidence type="ECO:0000256" key="3">
    <source>
        <dbReference type="ARBA" id="ARBA00022692"/>
    </source>
</evidence>
<keyword evidence="9" id="KW-1185">Reference proteome</keyword>
<feature type="domain" description="Metallo-beta-lactamase" evidence="7">
    <location>
        <begin position="449"/>
        <end position="654"/>
    </location>
</feature>
<keyword evidence="2" id="KW-1003">Cell membrane</keyword>
<protein>
    <submittedName>
        <fullName evidence="8">DNA internalization-related competence protein ComEC/Rec2</fullName>
    </submittedName>
</protein>
<feature type="transmembrane region" description="Helical" evidence="6">
    <location>
        <begin position="396"/>
        <end position="413"/>
    </location>
</feature>
<dbReference type="InterPro" id="IPR001279">
    <property type="entry name" value="Metallo-B-lactamas"/>
</dbReference>
<dbReference type="Pfam" id="PF00753">
    <property type="entry name" value="Lactamase_B"/>
    <property type="match status" value="1"/>
</dbReference>
<dbReference type="InterPro" id="IPR035681">
    <property type="entry name" value="ComA-like_MBL"/>
</dbReference>
<dbReference type="PANTHER" id="PTHR30619:SF7">
    <property type="entry name" value="BETA-LACTAMASE DOMAIN PROTEIN"/>
    <property type="match status" value="1"/>
</dbReference>
<evidence type="ECO:0000256" key="5">
    <source>
        <dbReference type="ARBA" id="ARBA00023136"/>
    </source>
</evidence>
<evidence type="ECO:0000313" key="9">
    <source>
        <dbReference type="Proteomes" id="UP001197626"/>
    </source>
</evidence>
<feature type="transmembrane region" description="Helical" evidence="6">
    <location>
        <begin position="336"/>
        <end position="359"/>
    </location>
</feature>
<keyword evidence="3 6" id="KW-0812">Transmembrane</keyword>
<proteinExistence type="predicted"/>
<feature type="transmembrane region" description="Helical" evidence="6">
    <location>
        <begin position="234"/>
        <end position="262"/>
    </location>
</feature>
<dbReference type="InterPro" id="IPR052159">
    <property type="entry name" value="Competence_DNA_uptake"/>
</dbReference>
<dbReference type="Proteomes" id="UP001197626">
    <property type="component" value="Chromosome"/>
</dbReference>
<feature type="transmembrane region" description="Helical" evidence="6">
    <location>
        <begin position="201"/>
        <end position="222"/>
    </location>
</feature>
<gene>
    <name evidence="8" type="ORF">LN051_05485</name>
</gene>
<evidence type="ECO:0000313" key="8">
    <source>
        <dbReference type="EMBL" id="UEX91070.1"/>
    </source>
</evidence>
<dbReference type="RefSeq" id="WP_229293549.1">
    <property type="nucleotide sequence ID" value="NZ_CP086654.1"/>
</dbReference>
<feature type="transmembrane region" description="Helical" evidence="6">
    <location>
        <begin position="268"/>
        <end position="287"/>
    </location>
</feature>
<dbReference type="NCBIfam" id="TIGR00360">
    <property type="entry name" value="ComEC_N-term"/>
    <property type="match status" value="1"/>
</dbReference>
<dbReference type="Gene3D" id="3.60.15.10">
    <property type="entry name" value="Ribonuclease Z/Hydroxyacylglutathione hydrolase-like"/>
    <property type="match status" value="1"/>
</dbReference>
<keyword evidence="4 6" id="KW-1133">Transmembrane helix</keyword>
<evidence type="ECO:0000259" key="7">
    <source>
        <dbReference type="SMART" id="SM00849"/>
    </source>
</evidence>
<feature type="transmembrane region" description="Helical" evidence="6">
    <location>
        <begin position="296"/>
        <end position="316"/>
    </location>
</feature>
<accession>A0ABY3PFI9</accession>
<dbReference type="EMBL" id="CP086654">
    <property type="protein sequence ID" value="UEX91070.1"/>
    <property type="molecule type" value="Genomic_DNA"/>
</dbReference>
<name>A0ABY3PFI9_9STAP</name>
<organism evidence="8 9">
    <name type="scientific">Staphylococcus ratti</name>
    <dbReference type="NCBI Taxonomy" id="2892440"/>
    <lineage>
        <taxon>Bacteria</taxon>
        <taxon>Bacillati</taxon>
        <taxon>Bacillota</taxon>
        <taxon>Bacilli</taxon>
        <taxon>Bacillales</taxon>
        <taxon>Staphylococcaceae</taxon>
        <taxon>Staphylococcus</taxon>
    </lineage>
</organism>
<keyword evidence="5 6" id="KW-0472">Membrane</keyword>
<dbReference type="SUPFAM" id="SSF56281">
    <property type="entry name" value="Metallo-hydrolase/oxidoreductase"/>
    <property type="match status" value="1"/>
</dbReference>
<dbReference type="PANTHER" id="PTHR30619">
    <property type="entry name" value="DNA INTERNALIZATION/COMPETENCE PROTEIN COMEC/REC2"/>
    <property type="match status" value="1"/>
</dbReference>
<comment type="subcellular location">
    <subcellularLocation>
        <location evidence="1">Cell membrane</location>
        <topology evidence="1">Multi-pass membrane protein</topology>
    </subcellularLocation>
</comment>
<dbReference type="NCBIfam" id="TIGR00361">
    <property type="entry name" value="ComEC_Rec2"/>
    <property type="match status" value="1"/>
</dbReference>
<feature type="transmembrane region" description="Helical" evidence="6">
    <location>
        <begin position="420"/>
        <end position="437"/>
    </location>
</feature>
<evidence type="ECO:0000256" key="4">
    <source>
        <dbReference type="ARBA" id="ARBA00022989"/>
    </source>
</evidence>
<dbReference type="CDD" id="cd07731">
    <property type="entry name" value="ComA-like_MBL-fold"/>
    <property type="match status" value="1"/>
</dbReference>
<sequence>MMIMSCVLTFSIGFFIEFHALTSNKDKLNVNTATNDTMIVKSIKFITLPISDKQGVTALVETIDKEKLQLKVFQPLAAPIPSSEFFHLHTCTFKGKYKPSNFPGQYAYFNVKSIHFQDCIPHHPNWLDNVRLMRNKYTENMLSSNILGKDKLIALATGNIQYINKDELTLIRQLGISHLFAVSGTHVGVLVGILYQILKRLPMPVVFAKLIVLLLLPCYLIFAGEAPSAQRAVLMTCIALIFSKLIMVKGISILAFVYIILTLHSPELHYHLGFQFSFTICFILLLMQKLYVQKPLINIVVLTSIISFYGTVPISYHHFNEVQWQGILTNLYFVPLYSLIIIPLAFITIPLALFAPFLLKSITFIIKGLFFFQNHLLHLSKPLANFHWVIPNYGEIGYCLLSVGCFISLYLLVQRRYKQLLCFTVTVVLFSLFYQPTGKNEMTLIDVGQGDAILFKTSNHQTLLIDTGGQIEHLKNKSQSTVTERKLYPTLKQKGVTHIDYVLITHAHADHMGELERLARLTTIRNIIINSNHFDRDKLQEVISVANDENARIHSAFDLGQLSLGDFYFQFLNATIPDSDNPNHHSVITLAFIHQTHILLMGDATIENEEKLLKAYPLPKINVLKVGHHGSLTSTSENFISKIKPEYALISSGKNNLYRLPHPEVLTRLKQHDVKTYNTADNQNLTIQFNINPDKRFQLTNAN</sequence>
<evidence type="ECO:0000256" key="6">
    <source>
        <dbReference type="SAM" id="Phobius"/>
    </source>
</evidence>
<dbReference type="SMART" id="SM00849">
    <property type="entry name" value="Lactamase_B"/>
    <property type="match status" value="1"/>
</dbReference>
<reference evidence="8 9" key="1">
    <citation type="journal article" date="2022" name="Pathogens">
        <title>Staphylococcus ratti sp. nov. Isolated from a Lab Rat.</title>
        <authorList>
            <person name="Kovarovic V."/>
            <person name="Sedlacek I."/>
            <person name="Petras P."/>
            <person name="Kralova S."/>
            <person name="Maslanova I."/>
            <person name="Svec P."/>
            <person name="Neumann-Schaal M."/>
            <person name="Botka T."/>
            <person name="Gelbicova T."/>
            <person name="Stankova E."/>
            <person name="Doskar J."/>
            <person name="Pantucek R."/>
        </authorList>
    </citation>
    <scope>NUCLEOTIDE SEQUENCE [LARGE SCALE GENOMIC DNA]</scope>
    <source>
        <strain evidence="8 9">CCM 9025</strain>
    </source>
</reference>
<dbReference type="InterPro" id="IPR004797">
    <property type="entry name" value="Competence_ComEC/Rec2"/>
</dbReference>
<dbReference type="InterPro" id="IPR036866">
    <property type="entry name" value="RibonucZ/Hydroxyglut_hydro"/>
</dbReference>
<dbReference type="Pfam" id="PF03772">
    <property type="entry name" value="Competence"/>
    <property type="match status" value="1"/>
</dbReference>
<dbReference type="InterPro" id="IPR004477">
    <property type="entry name" value="ComEC_N"/>
</dbReference>
<evidence type="ECO:0000256" key="2">
    <source>
        <dbReference type="ARBA" id="ARBA00022475"/>
    </source>
</evidence>